<feature type="region of interest" description="N-terminal hotdog fold" evidence="8">
    <location>
        <begin position="892"/>
        <end position="1023"/>
    </location>
</feature>
<organism evidence="12 13">
    <name type="scientific">Streptomyces hintoniae</name>
    <dbReference type="NCBI Taxonomy" id="3075521"/>
    <lineage>
        <taxon>Bacteria</taxon>
        <taxon>Bacillati</taxon>
        <taxon>Actinomycetota</taxon>
        <taxon>Actinomycetes</taxon>
        <taxon>Kitasatosporales</taxon>
        <taxon>Streptomycetaceae</taxon>
        <taxon>Streptomyces</taxon>
    </lineage>
</organism>
<dbReference type="InterPro" id="IPR020843">
    <property type="entry name" value="ER"/>
</dbReference>
<feature type="active site" description="Proton donor; for dehydratase activity" evidence="8">
    <location>
        <position position="1099"/>
    </location>
</feature>
<dbReference type="InterPro" id="IPR016039">
    <property type="entry name" value="Thiolase-like"/>
</dbReference>
<dbReference type="SMART" id="SM01294">
    <property type="entry name" value="PKS_PP_betabranch"/>
    <property type="match status" value="1"/>
</dbReference>
<accession>A0ABU2UKX6</accession>
<dbReference type="Gene3D" id="3.10.129.110">
    <property type="entry name" value="Polyketide synthase dehydratase"/>
    <property type="match status" value="1"/>
</dbReference>
<dbReference type="InterPro" id="IPR013968">
    <property type="entry name" value="PKS_KR"/>
</dbReference>
<feature type="domain" description="Ketosynthase family 3 (KS3)" evidence="10">
    <location>
        <begin position="11"/>
        <end position="429"/>
    </location>
</feature>
<dbReference type="PROSITE" id="PS00606">
    <property type="entry name" value="KS3_1"/>
    <property type="match status" value="1"/>
</dbReference>
<dbReference type="InterPro" id="IPR014031">
    <property type="entry name" value="Ketoacyl_synth_C"/>
</dbReference>
<dbReference type="SMART" id="SM00829">
    <property type="entry name" value="PKS_ER"/>
    <property type="match status" value="1"/>
</dbReference>
<dbReference type="SUPFAM" id="SSF50129">
    <property type="entry name" value="GroES-like"/>
    <property type="match status" value="1"/>
</dbReference>
<sequence>MMNAQSTPDAEEPIAVVGMAGRFPGAPDVDSLWTLLMNRQEAIRAVPSDRWDATLQHDPRLRVPAVGGFLDDIDLFDAGFFGISPREAAAMDPQQRLLLEVGWQTLEDAGQRASDLAGTRTGVYVATVWHDYELLRRARGAGHTQHTLVGSGRDILANRLSYFMKLRGPSLAVDTGCSSGLVALDLAARALRARDIEAAVVGSTNLMMDPHVSVGLTHFGGLSPDGRCASFARSANGFVRGEGVAAVYLKTLSRALRDGDRVHGVLVSTLTNNDGGGASLVSPSQEGQEDLLRRSYGPHTVPAAALSYVEAHGTGTKRGDPTEAGALGAVLGRARPAGDPLPIGSVKTNIGHLEGSSGLAGLIKVLLSLRHRLVPPSLHAEELNPRIPFDDLNLSVVREPLALPAEGPVHLGVNSFGWGGSNAHVVVASPPPPAPPAPDPDRTRDTALPPVITLSGHRAPVLPRRAAQLHDALLAAEPSGTAELAGTLAWHRDHFPERAAFVAEDLQRTAAGLTALQDPATPDDPDTALVTGRAVPHRRTAFLFPGQGSQWREMGVALYRDSPRFAAVVDRCAKALAPHVDWDLTDVFVPGAGPLGDTWTTRTDVLQPALWAMSLGLAELWGAAGVVPDVVLGTSQGEITAATFAGALSLDDAALVLARRGALIAERVSGRGLMLAVDLDREAALRALEGFEDEISFAAHNGPRSCVLSGDHDHVLALKELLEAEGTYCALVGIDYASHSAGMGVLRDDLATALAPIRPTAGTVPVMSTVEAAVVDGGALDPGYWVRNLCEPIEFAAAMDALFDSGVTHVVEISPHPVLHPALEQLIAARDEQLAPLTTVRRGHAGVRDVAQALARAYIAGLEPFGTLPRHARVPVPRYPMERESFWPAVDHRPAGGAVQGLQAPLTPAPGRPGVWHGSLELSPATQPWLTDHQLYDTALLPGTGMLAIALHTALARTGAPAARLTDVRFRKEVTVAAGAVRFTTEWQDTPEGGAFRLLSLPAGAAAWDVVATAAVEHGSPAPETPACPDWDDRATTEEDPAEFYRRCTERGQVYGPAFRTVRSLRRHPSGDEALAEIRLPDDLWAGLRPEVPHPVLWDGALQVALLLDDSAQPLMPVAVDTVHLLPAGPGPVTALRSHVLRRPDGRVDVRVYDDDRRPLLIMEGLVLRSLPGSERHRPDTGRLHHLHWTDVTDTAPEDTPAHDGGAAPAGRWIVCDSTGGGARDLVDALRGAGAEVTTVGDLGRPEDIVARAATAADAIDEILFLAPRACVGPDAQQRGLAHLTALVRVCSALPALPRLTVVTDRAQSATADDTPDPGAALYWGYGRVLQREHPELRPRLIDIDTSAADWTRACSLALLATVDDQLALRGDRRLAARIVRAGTHEPGGLGGTHRTPARPARRTCPQPFRLGAARTGPAATAEFLPYTPPLPAEGQVVVATTAAAVTPADLRDLAAVRAGTAPGTLPLGRACAGRISALGPGVHGLEVGDRVAAVTAGALAGHVLADAAHVIRLPEGHGDAEAAALTLPAVTARYALTHVGRLAEGDTVLIHTTALPDALAAVRVARGEGALPLVVVDDAPRHTDALRSAGAHTVLDSADPAWPSAFDLATDGRGADVVLGPRGGTAAGHAWALLAPDGRYVEDATRDGSRPAPDDRPLPVGATFGSVDLDALRLRRPALFARLLADVWASDDDHLPTAPPVRAHDCAGLTATTVDLDHAPQDAGLVLTGLDGVRHIAPEPLPDGRFRSDGAYLISGGLGALGLSLAEFLAAKGAGTLVLVGRSAPTAQAAARLAELRSLGTAVHVLRCDVADRTAVRQALDGLRARGLPPLRGVAHAAGVVSDATIGRLTPRRLAKVLHPKVAGTATLEAVTAHDPLDFFLLFSSAAALVGNPGQAAYAAANAYLDATAELRRRRGLPALSVQWGPFADIGLAARDDRAGARLSDRGMDAFPADEAWSALTRLLTRDRPVVGYLPLDLRRWFEAAPDTVALSAWHDLHARLGETGGPETGSAFAAALRAAPEETRPALVEAKVRELAAQVLRLAPERLERDALFESLGLDSLMSLELRNRLEAALGLRLSPTLLWTYGTLRTLTKALTEQVTHPREQA</sequence>
<dbReference type="Pfam" id="PF14765">
    <property type="entry name" value="PS-DH"/>
    <property type="match status" value="1"/>
</dbReference>
<keyword evidence="7" id="KW-0012">Acyltransferase</keyword>
<dbReference type="InterPro" id="IPR014043">
    <property type="entry name" value="Acyl_transferase_dom"/>
</dbReference>
<dbReference type="RefSeq" id="WP_311635448.1">
    <property type="nucleotide sequence ID" value="NZ_JAVRFF010000016.1"/>
</dbReference>
<keyword evidence="13" id="KW-1185">Reference proteome</keyword>
<dbReference type="SUPFAM" id="SSF51735">
    <property type="entry name" value="NAD(P)-binding Rossmann-fold domains"/>
    <property type="match status" value="3"/>
</dbReference>
<dbReference type="InterPro" id="IPR013154">
    <property type="entry name" value="ADH-like_N"/>
</dbReference>
<keyword evidence="6" id="KW-0511">Multifunctional enzyme</keyword>
<dbReference type="InterPro" id="IPR049900">
    <property type="entry name" value="PKS_mFAS_DH"/>
</dbReference>
<feature type="domain" description="PKS/mFAS DH" evidence="11">
    <location>
        <begin position="892"/>
        <end position="1177"/>
    </location>
</feature>
<dbReference type="Pfam" id="PF00550">
    <property type="entry name" value="PP-binding"/>
    <property type="match status" value="1"/>
</dbReference>
<reference evidence="12" key="1">
    <citation type="submission" date="2024-05" db="EMBL/GenBank/DDBJ databases">
        <title>30 novel species of actinomycetes from the DSMZ collection.</title>
        <authorList>
            <person name="Nouioui I."/>
        </authorList>
    </citation>
    <scope>NUCLEOTIDE SEQUENCE</scope>
    <source>
        <strain evidence="12">DSM 41014</strain>
    </source>
</reference>
<dbReference type="InterPro" id="IPR020807">
    <property type="entry name" value="PKS_DH"/>
</dbReference>
<dbReference type="SMART" id="SM00826">
    <property type="entry name" value="PKS_DH"/>
    <property type="match status" value="1"/>
</dbReference>
<dbReference type="SMART" id="SM00825">
    <property type="entry name" value="PKS_KS"/>
    <property type="match status" value="1"/>
</dbReference>
<dbReference type="InterPro" id="IPR014030">
    <property type="entry name" value="Ketoacyl_synth_N"/>
</dbReference>
<evidence type="ECO:0000313" key="13">
    <source>
        <dbReference type="Proteomes" id="UP001180489"/>
    </source>
</evidence>
<comment type="pathway">
    <text evidence="1">Antibiotic biosynthesis.</text>
</comment>
<dbReference type="Gene3D" id="3.90.180.10">
    <property type="entry name" value="Medium-chain alcohol dehydrogenases, catalytic domain"/>
    <property type="match status" value="1"/>
</dbReference>
<evidence type="ECO:0000256" key="3">
    <source>
        <dbReference type="ARBA" id="ARBA00022553"/>
    </source>
</evidence>
<dbReference type="InterPro" id="IPR032821">
    <property type="entry name" value="PKS_assoc"/>
</dbReference>
<dbReference type="PANTHER" id="PTHR43775">
    <property type="entry name" value="FATTY ACID SYNTHASE"/>
    <property type="match status" value="1"/>
</dbReference>
<dbReference type="InterPro" id="IPR049551">
    <property type="entry name" value="PKS_DH_C"/>
</dbReference>
<proteinExistence type="predicted"/>
<dbReference type="InterPro" id="IPR009081">
    <property type="entry name" value="PP-bd_ACP"/>
</dbReference>
<dbReference type="InterPro" id="IPR042104">
    <property type="entry name" value="PKS_dehydratase_sf"/>
</dbReference>
<keyword evidence="3" id="KW-0597">Phosphoprotein</keyword>
<dbReference type="PROSITE" id="PS52019">
    <property type="entry name" value="PKS_MFAS_DH"/>
    <property type="match status" value="1"/>
</dbReference>
<dbReference type="SMART" id="SM00827">
    <property type="entry name" value="PKS_AT"/>
    <property type="match status" value="1"/>
</dbReference>
<dbReference type="Gene3D" id="3.40.47.10">
    <property type="match status" value="1"/>
</dbReference>
<dbReference type="SUPFAM" id="SSF52151">
    <property type="entry name" value="FabD/lysophospholipase-like"/>
    <property type="match status" value="1"/>
</dbReference>
<dbReference type="SUPFAM" id="SSF47336">
    <property type="entry name" value="ACP-like"/>
    <property type="match status" value="1"/>
</dbReference>
<protein>
    <submittedName>
        <fullName evidence="12">SDR family NAD(P)-dependent oxidoreductase</fullName>
    </submittedName>
</protein>
<dbReference type="Pfam" id="PF21089">
    <property type="entry name" value="PKS_DH_N"/>
    <property type="match status" value="1"/>
</dbReference>
<dbReference type="Gene3D" id="3.30.70.3290">
    <property type="match status" value="1"/>
</dbReference>
<dbReference type="Pfam" id="PF08659">
    <property type="entry name" value="KR"/>
    <property type="match status" value="1"/>
</dbReference>
<dbReference type="InterPro" id="IPR018201">
    <property type="entry name" value="Ketoacyl_synth_AS"/>
</dbReference>
<dbReference type="InterPro" id="IPR036736">
    <property type="entry name" value="ACP-like_sf"/>
</dbReference>
<name>A0ABU2UKX6_9ACTN</name>
<dbReference type="EMBL" id="JAVRFF010000016">
    <property type="protein sequence ID" value="MDT0473611.1"/>
    <property type="molecule type" value="Genomic_DNA"/>
</dbReference>
<dbReference type="InterPro" id="IPR016035">
    <property type="entry name" value="Acyl_Trfase/lysoPLipase"/>
</dbReference>
<evidence type="ECO:0000259" key="11">
    <source>
        <dbReference type="PROSITE" id="PS52019"/>
    </source>
</evidence>
<dbReference type="Pfam" id="PF16197">
    <property type="entry name" value="KAsynt_C_assoc"/>
    <property type="match status" value="1"/>
</dbReference>
<dbReference type="InterPro" id="IPR016036">
    <property type="entry name" value="Malonyl_transacylase_ACP-bd"/>
</dbReference>
<dbReference type="PROSITE" id="PS00012">
    <property type="entry name" value="PHOSPHOPANTETHEINE"/>
    <property type="match status" value="1"/>
</dbReference>
<dbReference type="Gene3D" id="3.40.366.10">
    <property type="entry name" value="Malonyl-Coenzyme A Acyl Carrier Protein, domain 2"/>
    <property type="match status" value="1"/>
</dbReference>
<dbReference type="Pfam" id="PF00109">
    <property type="entry name" value="ketoacyl-synt"/>
    <property type="match status" value="1"/>
</dbReference>
<dbReference type="Pfam" id="PF08240">
    <property type="entry name" value="ADH_N"/>
    <property type="match status" value="1"/>
</dbReference>
<keyword evidence="2" id="KW-0596">Phosphopantetheine</keyword>
<evidence type="ECO:0000256" key="2">
    <source>
        <dbReference type="ARBA" id="ARBA00022450"/>
    </source>
</evidence>
<dbReference type="SUPFAM" id="SSF53901">
    <property type="entry name" value="Thiolase-like"/>
    <property type="match status" value="1"/>
</dbReference>
<evidence type="ECO:0000256" key="4">
    <source>
        <dbReference type="ARBA" id="ARBA00022679"/>
    </source>
</evidence>
<gene>
    <name evidence="12" type="ORF">RM863_15890</name>
</gene>
<dbReference type="PANTHER" id="PTHR43775:SF37">
    <property type="entry name" value="SI:DKEY-61P9.11"/>
    <property type="match status" value="1"/>
</dbReference>
<comment type="caution">
    <text evidence="12">The sequence shown here is derived from an EMBL/GenBank/DDBJ whole genome shotgun (WGS) entry which is preliminary data.</text>
</comment>
<feature type="domain" description="Carrier" evidence="9">
    <location>
        <begin position="2028"/>
        <end position="2102"/>
    </location>
</feature>
<dbReference type="Pfam" id="PF02801">
    <property type="entry name" value="Ketoacyl-synt_C"/>
    <property type="match status" value="1"/>
</dbReference>
<evidence type="ECO:0000256" key="7">
    <source>
        <dbReference type="ARBA" id="ARBA00023315"/>
    </source>
</evidence>
<dbReference type="SUPFAM" id="SSF55048">
    <property type="entry name" value="Probable ACP-binding domain of malonyl-CoA ACP transacylase"/>
    <property type="match status" value="1"/>
</dbReference>
<dbReference type="Pfam" id="PF00698">
    <property type="entry name" value="Acyl_transf_1"/>
    <property type="match status" value="1"/>
</dbReference>
<dbReference type="CDD" id="cd00833">
    <property type="entry name" value="PKS"/>
    <property type="match status" value="1"/>
</dbReference>
<evidence type="ECO:0000256" key="5">
    <source>
        <dbReference type="ARBA" id="ARBA00023194"/>
    </source>
</evidence>
<dbReference type="Gene3D" id="1.10.1200.10">
    <property type="entry name" value="ACP-like"/>
    <property type="match status" value="1"/>
</dbReference>
<dbReference type="InterPro" id="IPR049552">
    <property type="entry name" value="PKS_DH_N"/>
</dbReference>
<dbReference type="PROSITE" id="PS50075">
    <property type="entry name" value="CARRIER"/>
    <property type="match status" value="1"/>
</dbReference>
<dbReference type="InterPro" id="IPR011032">
    <property type="entry name" value="GroES-like_sf"/>
</dbReference>
<feature type="active site" description="Proton acceptor; for dehydratase activity" evidence="8">
    <location>
        <position position="933"/>
    </location>
</feature>
<dbReference type="InterPro" id="IPR020806">
    <property type="entry name" value="PKS_PP-bd"/>
</dbReference>
<dbReference type="InterPro" id="IPR057326">
    <property type="entry name" value="KR_dom"/>
</dbReference>
<dbReference type="SMART" id="SM00822">
    <property type="entry name" value="PKS_KR"/>
    <property type="match status" value="1"/>
</dbReference>
<dbReference type="InterPro" id="IPR050091">
    <property type="entry name" value="PKS_NRPS_Biosynth_Enz"/>
</dbReference>
<evidence type="ECO:0000256" key="8">
    <source>
        <dbReference type="PROSITE-ProRule" id="PRU01363"/>
    </source>
</evidence>
<keyword evidence="4" id="KW-0808">Transferase</keyword>
<dbReference type="PROSITE" id="PS52004">
    <property type="entry name" value="KS3_2"/>
    <property type="match status" value="1"/>
</dbReference>
<evidence type="ECO:0000256" key="6">
    <source>
        <dbReference type="ARBA" id="ARBA00023268"/>
    </source>
</evidence>
<feature type="region of interest" description="C-terminal hotdog fold" evidence="8">
    <location>
        <begin position="1036"/>
        <end position="1177"/>
    </location>
</feature>
<dbReference type="InterPro" id="IPR036291">
    <property type="entry name" value="NAD(P)-bd_dom_sf"/>
</dbReference>
<dbReference type="Gene3D" id="3.40.50.720">
    <property type="entry name" value="NAD(P)-binding Rossmann-like Domain"/>
    <property type="match status" value="3"/>
</dbReference>
<dbReference type="InterPro" id="IPR001227">
    <property type="entry name" value="Ac_transferase_dom_sf"/>
</dbReference>
<evidence type="ECO:0000256" key="1">
    <source>
        <dbReference type="ARBA" id="ARBA00004792"/>
    </source>
</evidence>
<evidence type="ECO:0000313" key="12">
    <source>
        <dbReference type="EMBL" id="MDT0473611.1"/>
    </source>
</evidence>
<dbReference type="InterPro" id="IPR020841">
    <property type="entry name" value="PKS_Beta-ketoAc_synthase_dom"/>
</dbReference>
<dbReference type="SMART" id="SM00823">
    <property type="entry name" value="PKS_PP"/>
    <property type="match status" value="1"/>
</dbReference>
<evidence type="ECO:0000259" key="10">
    <source>
        <dbReference type="PROSITE" id="PS52004"/>
    </source>
</evidence>
<keyword evidence="5" id="KW-0045">Antibiotic biosynthesis</keyword>
<dbReference type="CDD" id="cd05195">
    <property type="entry name" value="enoyl_red"/>
    <property type="match status" value="1"/>
</dbReference>
<dbReference type="Proteomes" id="UP001180489">
    <property type="component" value="Unassembled WGS sequence"/>
</dbReference>
<dbReference type="InterPro" id="IPR006162">
    <property type="entry name" value="Ppantetheine_attach_site"/>
</dbReference>
<evidence type="ECO:0000259" key="9">
    <source>
        <dbReference type="PROSITE" id="PS50075"/>
    </source>
</evidence>